<evidence type="ECO:0008006" key="4">
    <source>
        <dbReference type="Google" id="ProtNLM"/>
    </source>
</evidence>
<keyword evidence="3" id="KW-1185">Reference proteome</keyword>
<evidence type="ECO:0000256" key="1">
    <source>
        <dbReference type="SAM" id="SignalP"/>
    </source>
</evidence>
<dbReference type="InterPro" id="IPR036737">
    <property type="entry name" value="OmpA-like_sf"/>
</dbReference>
<dbReference type="AlphaFoldDB" id="A0A0K1EBY1"/>
<dbReference type="STRING" id="52.CMC5_025100"/>
<proteinExistence type="predicted"/>
<feature type="signal peptide" evidence="1">
    <location>
        <begin position="1"/>
        <end position="25"/>
    </location>
</feature>
<organism evidence="2 3">
    <name type="scientific">Chondromyces crocatus</name>
    <dbReference type="NCBI Taxonomy" id="52"/>
    <lineage>
        <taxon>Bacteria</taxon>
        <taxon>Pseudomonadati</taxon>
        <taxon>Myxococcota</taxon>
        <taxon>Polyangia</taxon>
        <taxon>Polyangiales</taxon>
        <taxon>Polyangiaceae</taxon>
        <taxon>Chondromyces</taxon>
    </lineage>
</organism>
<evidence type="ECO:0000313" key="3">
    <source>
        <dbReference type="Proteomes" id="UP000067626"/>
    </source>
</evidence>
<dbReference type="SUPFAM" id="SSF103088">
    <property type="entry name" value="OmpA-like"/>
    <property type="match status" value="1"/>
</dbReference>
<dbReference type="Proteomes" id="UP000067626">
    <property type="component" value="Chromosome"/>
</dbReference>
<sequence>MKHAALLGVVAGCTLLAGSAFTVHAGVESAAVRLKTGVAEAARPAIAIASDAEAPYCTPAFKQVLQRVLNACGLTGTESRRGCQPADVKNLAAISDDDFNALFTPLRERGAVIMFDDASEKLDDDAKALIEDRWLDRRGARYYFVVARASKTGTPEYNRTLSHKRANSVMFDIADKFKEPDLDKKVGLLWLGNEFAQLGKDYCAWNVSRKNRACTAEAINRSAFVSWVDCQL</sequence>
<evidence type="ECO:0000313" key="2">
    <source>
        <dbReference type="EMBL" id="AKT38364.1"/>
    </source>
</evidence>
<gene>
    <name evidence="2" type="ORF">CMC5_025100</name>
</gene>
<reference evidence="2 3" key="1">
    <citation type="submission" date="2015-07" db="EMBL/GenBank/DDBJ databases">
        <title>Genome analysis of myxobacterium Chondromyces crocatus Cm c5 reveals a high potential for natural compound synthesis and the genetic basis for the loss of fruiting body formation.</title>
        <authorList>
            <person name="Zaburannyi N."/>
            <person name="Bunk B."/>
            <person name="Maier J."/>
            <person name="Overmann J."/>
            <person name="Mueller R."/>
        </authorList>
    </citation>
    <scope>NUCLEOTIDE SEQUENCE [LARGE SCALE GENOMIC DNA]</scope>
    <source>
        <strain evidence="2 3">Cm c5</strain>
    </source>
</reference>
<name>A0A0K1EBY1_CHOCO</name>
<feature type="chain" id="PRO_5005459186" description="Secreted protein" evidence="1">
    <location>
        <begin position="26"/>
        <end position="232"/>
    </location>
</feature>
<dbReference type="OrthoDB" id="5501325at2"/>
<accession>A0A0K1EBY1</accession>
<keyword evidence="1" id="KW-0732">Signal</keyword>
<protein>
    <recommendedName>
        <fullName evidence="4">Secreted protein</fullName>
    </recommendedName>
</protein>
<dbReference type="RefSeq" id="WP_050430595.1">
    <property type="nucleotide sequence ID" value="NZ_CP012159.1"/>
</dbReference>
<dbReference type="KEGG" id="ccro:CMC5_025100"/>
<dbReference type="EMBL" id="CP012159">
    <property type="protein sequence ID" value="AKT38364.1"/>
    <property type="molecule type" value="Genomic_DNA"/>
</dbReference>